<dbReference type="HOGENOM" id="CLU_479794_0_0_1"/>
<name>A0A0D1YJ76_9EURO</name>
<dbReference type="GO" id="GO:0005739">
    <property type="term" value="C:mitochondrion"/>
    <property type="evidence" value="ECO:0007669"/>
    <property type="project" value="InterPro"/>
</dbReference>
<dbReference type="PANTHER" id="PTHR39468">
    <property type="entry name" value="CHROMOSOME 7, WHOLE GENOME SHOTGUN SEQUENCE"/>
    <property type="match status" value="1"/>
</dbReference>
<accession>A0A0D1YJ76</accession>
<evidence type="ECO:0000313" key="4">
    <source>
        <dbReference type="Proteomes" id="UP000053599"/>
    </source>
</evidence>
<feature type="region of interest" description="Disordered" evidence="1">
    <location>
        <begin position="142"/>
        <end position="221"/>
    </location>
</feature>
<dbReference type="STRING" id="1016849.A0A0D1YJ76"/>
<gene>
    <name evidence="3" type="ORF">PV11_05002</name>
</gene>
<protein>
    <recommendedName>
        <fullName evidence="2">Mtf2-like C-terminal domain-containing protein</fullName>
    </recommendedName>
</protein>
<evidence type="ECO:0000256" key="1">
    <source>
        <dbReference type="SAM" id="MobiDB-lite"/>
    </source>
</evidence>
<evidence type="ECO:0000259" key="2">
    <source>
        <dbReference type="Pfam" id="PF19189"/>
    </source>
</evidence>
<dbReference type="PANTHER" id="PTHR39468:SF1">
    <property type="entry name" value="MTF2-LIKE C-TERMINAL DOMAIN-CONTAINING PROTEIN"/>
    <property type="match status" value="1"/>
</dbReference>
<sequence length="473" mass="53044">MAGRVELSFLYQTRTILRRPARTVRLTRRRCLATQAHKDTSGDEEVYNGESFLRQKAVQVGGSATAPRSLPQIFDTGIDSTITATERRAFESILRLTPKQSEPVGVNDRSPYTDALDTDVENILDIFTSSLRGYHAKRESDTFHYRQSDTPETSTPTLQASSSIETAPQVSLTHSSLPEPSQLDRPIERGPSSETATPTPASPSSQQPVHPARDLYPKPPADHVLTERSFIEIAKRIPLDRIDERTQQAMRKRMTEIATALQAAATSTILRGDLAMWSVCESQIFSLASSLQPTPSQELHEVTTATESSEQSYSLTSLTILHHVYPSALLLALRLYVKHFPSSPLSHNLLPRIRSLGHTSYVLGASPQFYNSLMSLIWQTRSSLREIDSLLSDMERGGVELNEETYRVLRQIEDERANDLEQSSDASAGTIRGSRGGAWWKRHEQMFWFPRVLDWLGVVSKRLNMKEIEAGRN</sequence>
<dbReference type="Proteomes" id="UP000053599">
    <property type="component" value="Unassembled WGS sequence"/>
</dbReference>
<dbReference type="Pfam" id="PF19189">
    <property type="entry name" value="Mtf2"/>
    <property type="match status" value="1"/>
</dbReference>
<reference evidence="3 4" key="1">
    <citation type="submission" date="2015-01" db="EMBL/GenBank/DDBJ databases">
        <title>The Genome Sequence of Exophiala sideris CBS121828.</title>
        <authorList>
            <consortium name="The Broad Institute Genomics Platform"/>
            <person name="Cuomo C."/>
            <person name="de Hoog S."/>
            <person name="Gorbushina A."/>
            <person name="Stielow B."/>
            <person name="Teixiera M."/>
            <person name="Abouelleil A."/>
            <person name="Chapman S.B."/>
            <person name="Priest M."/>
            <person name="Young S.K."/>
            <person name="Wortman J."/>
            <person name="Nusbaum C."/>
            <person name="Birren B."/>
        </authorList>
    </citation>
    <scope>NUCLEOTIDE SEQUENCE [LARGE SCALE GENOMIC DNA]</scope>
    <source>
        <strain evidence="3 4">CBS 121828</strain>
    </source>
</reference>
<feature type="domain" description="Mtf2-like C-terminal" evidence="2">
    <location>
        <begin position="260"/>
        <end position="444"/>
    </location>
</feature>
<dbReference type="AlphaFoldDB" id="A0A0D1YJ76"/>
<feature type="compositionally biased region" description="Basic and acidic residues" evidence="1">
    <location>
        <begin position="211"/>
        <end position="221"/>
    </location>
</feature>
<organism evidence="3 4">
    <name type="scientific">Exophiala sideris</name>
    <dbReference type="NCBI Taxonomy" id="1016849"/>
    <lineage>
        <taxon>Eukaryota</taxon>
        <taxon>Fungi</taxon>
        <taxon>Dikarya</taxon>
        <taxon>Ascomycota</taxon>
        <taxon>Pezizomycotina</taxon>
        <taxon>Eurotiomycetes</taxon>
        <taxon>Chaetothyriomycetidae</taxon>
        <taxon>Chaetothyriales</taxon>
        <taxon>Herpotrichiellaceae</taxon>
        <taxon>Exophiala</taxon>
    </lineage>
</organism>
<dbReference type="InterPro" id="IPR040009">
    <property type="entry name" value="Mtf2/C5D6.12-like"/>
</dbReference>
<dbReference type="OrthoDB" id="2444174at2759"/>
<dbReference type="EMBL" id="KN846952">
    <property type="protein sequence ID" value="KIV82937.1"/>
    <property type="molecule type" value="Genomic_DNA"/>
</dbReference>
<feature type="compositionally biased region" description="Low complexity" evidence="1">
    <location>
        <begin position="192"/>
        <end position="208"/>
    </location>
</feature>
<proteinExistence type="predicted"/>
<dbReference type="InterPro" id="IPR043837">
    <property type="entry name" value="Mtf2-like_C"/>
</dbReference>
<feature type="compositionally biased region" description="Polar residues" evidence="1">
    <location>
        <begin position="150"/>
        <end position="179"/>
    </location>
</feature>
<evidence type="ECO:0000313" key="3">
    <source>
        <dbReference type="EMBL" id="KIV82937.1"/>
    </source>
</evidence>